<feature type="transmembrane region" description="Helical" evidence="1">
    <location>
        <begin position="120"/>
        <end position="138"/>
    </location>
</feature>
<keyword evidence="1" id="KW-0472">Membrane</keyword>
<keyword evidence="1" id="KW-1133">Transmembrane helix</keyword>
<reference evidence="3 4" key="1">
    <citation type="submission" date="2015-09" db="EMBL/GenBank/DDBJ databases">
        <title>Genome of Desulfovibrio dechloracetivorans BerOc1, a mercury methylating strain isolated from highly hydrocarbons and metals contaminated coastal sediments.</title>
        <authorList>
            <person name="Goni Urriza M."/>
            <person name="Gassie C."/>
            <person name="Bouchez O."/>
            <person name="Klopp C."/>
            <person name="Ranchou-Peyruse A."/>
            <person name="Remy G."/>
        </authorList>
    </citation>
    <scope>NUCLEOTIDE SEQUENCE [LARGE SCALE GENOMIC DNA]</scope>
    <source>
        <strain evidence="3 4">BerOc1</strain>
    </source>
</reference>
<name>A0A1J5MXL7_9BACT</name>
<evidence type="ECO:0000313" key="4">
    <source>
        <dbReference type="Proteomes" id="UP000181901"/>
    </source>
</evidence>
<organism evidence="3 4">
    <name type="scientific">Pseudodesulfovibrio hydrargyri</name>
    <dbReference type="NCBI Taxonomy" id="2125990"/>
    <lineage>
        <taxon>Bacteria</taxon>
        <taxon>Pseudomonadati</taxon>
        <taxon>Thermodesulfobacteriota</taxon>
        <taxon>Desulfovibrionia</taxon>
        <taxon>Desulfovibrionales</taxon>
        <taxon>Desulfovibrionaceae</taxon>
    </lineage>
</organism>
<accession>A0A1J5MXL7</accession>
<dbReference type="Pfam" id="PF07331">
    <property type="entry name" value="TctB"/>
    <property type="match status" value="1"/>
</dbReference>
<dbReference type="EMBL" id="LKAQ01000004">
    <property type="protein sequence ID" value="OIQ50698.1"/>
    <property type="molecule type" value="Genomic_DNA"/>
</dbReference>
<dbReference type="AlphaFoldDB" id="A0A1J5MXL7"/>
<evidence type="ECO:0000313" key="3">
    <source>
        <dbReference type="EMBL" id="OIQ50698.1"/>
    </source>
</evidence>
<keyword evidence="1" id="KW-0812">Transmembrane</keyword>
<dbReference type="InterPro" id="IPR009936">
    <property type="entry name" value="DUF1468"/>
</dbReference>
<keyword evidence="4" id="KW-1185">Reference proteome</keyword>
<dbReference type="Proteomes" id="UP000181901">
    <property type="component" value="Unassembled WGS sequence"/>
</dbReference>
<evidence type="ECO:0000256" key="1">
    <source>
        <dbReference type="SAM" id="Phobius"/>
    </source>
</evidence>
<comment type="caution">
    <text evidence="3">The sequence shown here is derived from an EMBL/GenBank/DDBJ whole genome shotgun (WGS) entry which is preliminary data.</text>
</comment>
<evidence type="ECO:0000259" key="2">
    <source>
        <dbReference type="Pfam" id="PF07331"/>
    </source>
</evidence>
<proteinExistence type="predicted"/>
<feature type="transmembrane region" description="Helical" evidence="1">
    <location>
        <begin position="37"/>
        <end position="55"/>
    </location>
</feature>
<feature type="transmembrane region" description="Helical" evidence="1">
    <location>
        <begin position="76"/>
        <end position="100"/>
    </location>
</feature>
<gene>
    <name evidence="3" type="ORF">BerOc1_02639</name>
</gene>
<dbReference type="RefSeq" id="WP_165610821.1">
    <property type="nucleotide sequence ID" value="NZ_LKAQ01000004.1"/>
</dbReference>
<protein>
    <submittedName>
        <fullName evidence="3">Tripartite tricarboxylate transporter TctB family protein</fullName>
    </submittedName>
</protein>
<feature type="domain" description="DUF1468" evidence="2">
    <location>
        <begin position="14"/>
        <end position="147"/>
    </location>
</feature>
<sequence>MKTRQDTGSLVVSAGLALLGFLAWSYAADFSPMGAIFPKTFAIVLMVCSLGYIALCLVRGKEEAKTAGGEQRWRGLLLFAVLLLWCLLLNKLGFIISSVISYTILAALTDHDRKVTPQRLGRHAASGLVIAGLFYLGFSQGLGVPLPQGLLPF</sequence>